<evidence type="ECO:0000256" key="1">
    <source>
        <dbReference type="ARBA" id="ARBA00010617"/>
    </source>
</evidence>
<dbReference type="Pfam" id="PF00067">
    <property type="entry name" value="p450"/>
    <property type="match status" value="1"/>
</dbReference>
<dbReference type="Gene3D" id="1.10.630.10">
    <property type="entry name" value="Cytochrome P450"/>
    <property type="match status" value="1"/>
</dbReference>
<reference evidence="9 10" key="1">
    <citation type="submission" date="2016-10" db="EMBL/GenBank/DDBJ databases">
        <title>Genome sequence of Streptomyces sp. MUSC 1.</title>
        <authorList>
            <person name="Lee L.-H."/>
            <person name="Ser H.-L."/>
            <person name="Law J.W.-F."/>
        </authorList>
    </citation>
    <scope>NUCLEOTIDE SEQUENCE [LARGE SCALE GENOMIC DNA]</scope>
    <source>
        <strain evidence="9 10">MUSC 1</strain>
    </source>
</reference>
<dbReference type="PRINTS" id="PR00385">
    <property type="entry name" value="P450"/>
</dbReference>
<comment type="cofactor">
    <cofactor evidence="7">
        <name>heme</name>
        <dbReference type="ChEBI" id="CHEBI:30413"/>
    </cofactor>
</comment>
<evidence type="ECO:0000256" key="8">
    <source>
        <dbReference type="RuleBase" id="RU000461"/>
    </source>
</evidence>
<sequence length="405" mass="46727">MLNHPDYIRHVLVDKSEQYDKDAAIFRIARPVLRDGLIATADMDLWRRQRRMMAPYFTPRTVSNFARNMTDETVRMLERWEARADLDAPLDVTDEFGQLALRIVSRSLFSADVGRAAQAFERAFQTANTVLGKFFSFPFPPLSFPTPSRIRLRRAIDDMDGFISDFIKKRVTEEMPPDQEPDLLSLFLHAVDEDDGKGMDLEQLHHEVLNICVGAYETTTNTLAWAFYLLARHPEVERRLHAEVDRVLGDRTVPDFEDLSKLPYTRMIIDEVLRVYSPAYQLMRHTREEDVIDGHRIPAGTQVLVNSYLLHRHPDFWEDPERFDPERFSPDQIARRPKHAYVPFGSGPRVCLGKHFALTEICLALATIARRHRLVTPEGAPEVLPDALITLHPKGGVHLRLERRS</sequence>
<proteinExistence type="inferred from homology"/>
<gene>
    <name evidence="9" type="ORF">BIV23_13665</name>
</gene>
<evidence type="ECO:0000256" key="7">
    <source>
        <dbReference type="PIRSR" id="PIRSR602401-1"/>
    </source>
</evidence>
<evidence type="ECO:0000256" key="5">
    <source>
        <dbReference type="ARBA" id="ARBA00023004"/>
    </source>
</evidence>
<dbReference type="CDD" id="cd20620">
    <property type="entry name" value="CYP132-like"/>
    <property type="match status" value="1"/>
</dbReference>
<dbReference type="PANTHER" id="PTHR24291">
    <property type="entry name" value="CYTOCHROME P450 FAMILY 4"/>
    <property type="match status" value="1"/>
</dbReference>
<keyword evidence="6 8" id="KW-0503">Monooxygenase</keyword>
<keyword evidence="5 7" id="KW-0408">Iron</keyword>
<comment type="similarity">
    <text evidence="1 8">Belongs to the cytochrome P450 family.</text>
</comment>
<keyword evidence="4 8" id="KW-0560">Oxidoreductase</keyword>
<dbReference type="PANTHER" id="PTHR24291:SF50">
    <property type="entry name" value="BIFUNCTIONAL ALBAFLAVENONE MONOOXYGENASE_TERPENE SYNTHASE"/>
    <property type="match status" value="1"/>
</dbReference>
<keyword evidence="3 7" id="KW-0479">Metal-binding</keyword>
<dbReference type="GO" id="GO:0020037">
    <property type="term" value="F:heme binding"/>
    <property type="evidence" value="ECO:0007669"/>
    <property type="project" value="InterPro"/>
</dbReference>
<feature type="binding site" description="axial binding residue" evidence="7">
    <location>
        <position position="351"/>
    </location>
    <ligand>
        <name>heme</name>
        <dbReference type="ChEBI" id="CHEBI:30413"/>
    </ligand>
    <ligandPart>
        <name>Fe</name>
        <dbReference type="ChEBI" id="CHEBI:18248"/>
    </ligandPart>
</feature>
<dbReference type="GO" id="GO:0005506">
    <property type="term" value="F:iron ion binding"/>
    <property type="evidence" value="ECO:0007669"/>
    <property type="project" value="InterPro"/>
</dbReference>
<evidence type="ECO:0000256" key="2">
    <source>
        <dbReference type="ARBA" id="ARBA00022617"/>
    </source>
</evidence>
<keyword evidence="2 7" id="KW-0349">Heme</keyword>
<organism evidence="9 10">
    <name type="scientific">Streptomyces monashensis</name>
    <dbReference type="NCBI Taxonomy" id="1678012"/>
    <lineage>
        <taxon>Bacteria</taxon>
        <taxon>Bacillati</taxon>
        <taxon>Actinomycetota</taxon>
        <taxon>Actinomycetes</taxon>
        <taxon>Kitasatosporales</taxon>
        <taxon>Streptomycetaceae</taxon>
        <taxon>Streptomyces</taxon>
    </lineage>
</organism>
<name>A0A1S2QIM2_9ACTN</name>
<protein>
    <recommendedName>
        <fullName evidence="11">Cytochrome P450</fullName>
    </recommendedName>
</protein>
<evidence type="ECO:0000313" key="10">
    <source>
        <dbReference type="Proteomes" id="UP000179642"/>
    </source>
</evidence>
<dbReference type="InterPro" id="IPR017972">
    <property type="entry name" value="Cyt_P450_CS"/>
</dbReference>
<keyword evidence="10" id="KW-1185">Reference proteome</keyword>
<evidence type="ECO:0000256" key="4">
    <source>
        <dbReference type="ARBA" id="ARBA00023002"/>
    </source>
</evidence>
<dbReference type="InterPro" id="IPR002401">
    <property type="entry name" value="Cyt_P450_E_grp-I"/>
</dbReference>
<dbReference type="EMBL" id="MLYO01000023">
    <property type="protein sequence ID" value="OIK05296.1"/>
    <property type="molecule type" value="Genomic_DNA"/>
</dbReference>
<evidence type="ECO:0000256" key="6">
    <source>
        <dbReference type="ARBA" id="ARBA00023033"/>
    </source>
</evidence>
<evidence type="ECO:0000313" key="9">
    <source>
        <dbReference type="EMBL" id="OIK05296.1"/>
    </source>
</evidence>
<dbReference type="Proteomes" id="UP000179642">
    <property type="component" value="Unassembled WGS sequence"/>
</dbReference>
<dbReference type="PRINTS" id="PR00463">
    <property type="entry name" value="EP450I"/>
</dbReference>
<dbReference type="SUPFAM" id="SSF48264">
    <property type="entry name" value="Cytochrome P450"/>
    <property type="match status" value="1"/>
</dbReference>
<dbReference type="InterPro" id="IPR036396">
    <property type="entry name" value="Cyt_P450_sf"/>
</dbReference>
<dbReference type="PROSITE" id="PS00086">
    <property type="entry name" value="CYTOCHROME_P450"/>
    <property type="match status" value="1"/>
</dbReference>
<evidence type="ECO:0008006" key="11">
    <source>
        <dbReference type="Google" id="ProtNLM"/>
    </source>
</evidence>
<dbReference type="InterPro" id="IPR001128">
    <property type="entry name" value="Cyt_P450"/>
</dbReference>
<comment type="caution">
    <text evidence="9">The sequence shown here is derived from an EMBL/GenBank/DDBJ whole genome shotgun (WGS) entry which is preliminary data.</text>
</comment>
<evidence type="ECO:0000256" key="3">
    <source>
        <dbReference type="ARBA" id="ARBA00022723"/>
    </source>
</evidence>
<dbReference type="GO" id="GO:0016705">
    <property type="term" value="F:oxidoreductase activity, acting on paired donors, with incorporation or reduction of molecular oxygen"/>
    <property type="evidence" value="ECO:0007669"/>
    <property type="project" value="InterPro"/>
</dbReference>
<accession>A0A1S2QIM2</accession>
<dbReference type="InterPro" id="IPR050196">
    <property type="entry name" value="Cytochrome_P450_Monoox"/>
</dbReference>
<dbReference type="GO" id="GO:0004497">
    <property type="term" value="F:monooxygenase activity"/>
    <property type="evidence" value="ECO:0007669"/>
    <property type="project" value="UniProtKB-KW"/>
</dbReference>
<dbReference type="AlphaFoldDB" id="A0A1S2QIM2"/>